<reference evidence="2 4" key="1">
    <citation type="submission" date="2015-03" db="EMBL/GenBank/DDBJ databases">
        <title>Caedibacter varicaedens, whole genome shotgun sequence.</title>
        <authorList>
            <person name="Suzuki H."/>
            <person name="Dapper A.L."/>
            <person name="Gibson A.K."/>
            <person name="Jackson C."/>
            <person name="Lee H."/>
            <person name="Pejaver V.R."/>
            <person name="Doak T."/>
            <person name="Lynch M."/>
        </authorList>
    </citation>
    <scope>NUCLEOTIDE SEQUENCE [LARGE SCALE GENOMIC DNA]</scope>
</reference>
<feature type="signal peptide" evidence="1">
    <location>
        <begin position="1"/>
        <end position="22"/>
    </location>
</feature>
<name>A0A0K8MBV5_9PROT</name>
<evidence type="ECO:0000313" key="4">
    <source>
        <dbReference type="Proteomes" id="UP000036771"/>
    </source>
</evidence>
<dbReference type="EMBL" id="BBVC01000022">
    <property type="protein sequence ID" value="GAO97986.1"/>
    <property type="molecule type" value="Genomic_DNA"/>
</dbReference>
<evidence type="ECO:0000313" key="3">
    <source>
        <dbReference type="EMBL" id="GAO98009.1"/>
    </source>
</evidence>
<dbReference type="EMBL" id="BBVC01000022">
    <property type="protein sequence ID" value="GAO98009.1"/>
    <property type="molecule type" value="Genomic_DNA"/>
</dbReference>
<proteinExistence type="predicted"/>
<dbReference type="Proteomes" id="UP000036771">
    <property type="component" value="Unassembled WGS sequence"/>
</dbReference>
<keyword evidence="1" id="KW-0732">Signal</keyword>
<dbReference type="AlphaFoldDB" id="A0A0K8MBV5"/>
<evidence type="ECO:0000313" key="2">
    <source>
        <dbReference type="EMBL" id="GAO97986.1"/>
    </source>
</evidence>
<keyword evidence="4" id="KW-1185">Reference proteome</keyword>
<gene>
    <name evidence="2" type="ORF">Cva_00629</name>
    <name evidence="3" type="ORF">Cva_00652</name>
</gene>
<comment type="caution">
    <text evidence="2">The sequence shown here is derived from an EMBL/GenBank/DDBJ whole genome shotgun (WGS) entry which is preliminary data.</text>
</comment>
<organism evidence="2 4">
    <name type="scientific">Caedimonas varicaedens</name>
    <dbReference type="NCBI Taxonomy" id="1629334"/>
    <lineage>
        <taxon>Bacteria</taxon>
        <taxon>Pseudomonadati</taxon>
        <taxon>Pseudomonadota</taxon>
        <taxon>Alphaproteobacteria</taxon>
        <taxon>Holosporales</taxon>
        <taxon>Caedimonadaceae</taxon>
        <taxon>Caedimonas</taxon>
    </lineage>
</organism>
<feature type="chain" id="PRO_5009056773" evidence="1">
    <location>
        <begin position="23"/>
        <end position="255"/>
    </location>
</feature>
<evidence type="ECO:0000256" key="1">
    <source>
        <dbReference type="SAM" id="SignalP"/>
    </source>
</evidence>
<accession>A0A0K8MBV5</accession>
<sequence length="255" mass="29127" precursor="true">MKRIFALYLFNLALIATNTSFATSILEEECTAVFNELIRVGKIPEVLPQEKVREIQGQGRQRVQIDQNLVNDVQRKREELRQNHDNGGISWDEYGNADELVAAKLPVRDMRDEKKDCNETALHAKLIILANQALKKSIEYKLGVTLNDENSLDVKATNKLGQQAFTVSKIEGIQNKEGDTYGVYSKNPKIFKFMKIHSDYKQGQTSFDFEMHALGASLMCTVTSSWRLYGKFTNYYIFKNGKVRDPADILYSLKD</sequence>
<protein>
    <submittedName>
        <fullName evidence="2">Uncharacterized protein</fullName>
    </submittedName>
</protein>